<keyword evidence="2" id="KW-1185">Reference proteome</keyword>
<evidence type="ECO:0000313" key="1">
    <source>
        <dbReference type="EMBL" id="MDE5418625.1"/>
    </source>
</evidence>
<sequence length="668" mass="73881">MSLHKSLYQNLAIILCLLIFSLPLQVFSYFNLESSNTLLLPDNSLSVSIDTETICFGETTQIHIAPSEINVSYQLYTEGLTVGDAQDGNGSLLHFTLTPNYSATYQIIATNKLTLEKSTLNESVYLEVIRPPVDDIKVNISEDQICIGEKTIISLGNSENGVSYQLYDGTYMHGSPIEGNNAAISFPEFSPFRSVIYHIVATNKICSSTSMLKQTAKVLVGLPPEDHLHPTINNHTVCEGEEVVISLTPTDPAVSYQLFDGNKALCAPVSGNSEAINFEPTTPLTSTTYRIEALGNKCINPVDIRYTVDVDVHIHPTTNKEILANQDIICQGEEVVLSVKDSEEGMYYQLHDGVDFIEPNIIGNGSTIDFPGLSLVNSTEFHVYTHEAICSDQILLNSKKQINILDIEPFSVESFVTPSDACLGENVDIEIPMADLGIEYILLEGNQEINSITGAGKSIVFENLLPDEQSQYKILIGNCIDEFTASVPEFEVHSKPSLQLLSRDVHYGNDGQLTIHVTNGTPPYKFVIEPGQTYTTEEDVLELNNLAIGTYRILVVDDNFCRTSEAGEEIEIKFEGDKRVIVNNALTPNGDGINDEWLVQYDLELKAPEVAIFNIYGQQIFYSKAYQNNWKGSYNGSVLPSGTYYYSINFNTKNIKPIRGSLSIIGNF</sequence>
<protein>
    <submittedName>
        <fullName evidence="1">Gliding motility-associated C-terminal domain-containing protein</fullName>
    </submittedName>
</protein>
<dbReference type="RefSeq" id="WP_275109951.1">
    <property type="nucleotide sequence ID" value="NZ_JAKJSC010000001.1"/>
</dbReference>
<evidence type="ECO:0000313" key="2">
    <source>
        <dbReference type="Proteomes" id="UP001528920"/>
    </source>
</evidence>
<gene>
    <name evidence="1" type="ORF">L3049_11460</name>
</gene>
<dbReference type="InterPro" id="IPR026341">
    <property type="entry name" value="T9SS_type_B"/>
</dbReference>
<dbReference type="EMBL" id="JAKJSC010000001">
    <property type="protein sequence ID" value="MDE5418625.1"/>
    <property type="molecule type" value="Genomic_DNA"/>
</dbReference>
<dbReference type="Pfam" id="PF13585">
    <property type="entry name" value="CHU_C"/>
    <property type="match status" value="1"/>
</dbReference>
<proteinExistence type="predicted"/>
<organism evidence="1 2">
    <name type="scientific">Paralabilibaculum antarcticum</name>
    <dbReference type="NCBI Taxonomy" id="2912572"/>
    <lineage>
        <taxon>Bacteria</taxon>
        <taxon>Pseudomonadati</taxon>
        <taxon>Bacteroidota</taxon>
        <taxon>Bacteroidia</taxon>
        <taxon>Marinilabiliales</taxon>
        <taxon>Marinifilaceae</taxon>
        <taxon>Paralabilibaculum</taxon>
    </lineage>
</organism>
<name>A0ABT5VT77_9BACT</name>
<dbReference type="NCBIfam" id="TIGR04131">
    <property type="entry name" value="Bac_Flav_CTERM"/>
    <property type="match status" value="1"/>
</dbReference>
<dbReference type="Proteomes" id="UP001528920">
    <property type="component" value="Unassembled WGS sequence"/>
</dbReference>
<comment type="caution">
    <text evidence="1">The sequence shown here is derived from an EMBL/GenBank/DDBJ whole genome shotgun (WGS) entry which is preliminary data.</text>
</comment>
<reference evidence="1 2" key="1">
    <citation type="submission" date="2022-01" db="EMBL/GenBank/DDBJ databases">
        <title>Labilibaculum sp. nov, a marine bacterium isolated from Antarctica.</title>
        <authorList>
            <person name="Dai W."/>
        </authorList>
    </citation>
    <scope>NUCLEOTIDE SEQUENCE [LARGE SCALE GENOMIC DNA]</scope>
    <source>
        <strain evidence="1 2">DW002</strain>
    </source>
</reference>
<accession>A0ABT5VT77</accession>